<keyword evidence="2" id="KW-1185">Reference proteome</keyword>
<dbReference type="Proteomes" id="UP001159364">
    <property type="component" value="Linkage Group LG05"/>
</dbReference>
<proteinExistence type="predicted"/>
<organism evidence="1 2">
    <name type="scientific">Erythroxylum novogranatense</name>
    <dbReference type="NCBI Taxonomy" id="1862640"/>
    <lineage>
        <taxon>Eukaryota</taxon>
        <taxon>Viridiplantae</taxon>
        <taxon>Streptophyta</taxon>
        <taxon>Embryophyta</taxon>
        <taxon>Tracheophyta</taxon>
        <taxon>Spermatophyta</taxon>
        <taxon>Magnoliopsida</taxon>
        <taxon>eudicotyledons</taxon>
        <taxon>Gunneridae</taxon>
        <taxon>Pentapetalae</taxon>
        <taxon>rosids</taxon>
        <taxon>fabids</taxon>
        <taxon>Malpighiales</taxon>
        <taxon>Erythroxylaceae</taxon>
        <taxon>Erythroxylum</taxon>
    </lineage>
</organism>
<comment type="caution">
    <text evidence="1">The sequence shown here is derived from an EMBL/GenBank/DDBJ whole genome shotgun (WGS) entry which is preliminary data.</text>
</comment>
<accession>A0AAV8TD00</accession>
<gene>
    <name evidence="1" type="ORF">K2173_003671</name>
</gene>
<sequence>MARGTPIRIDQWQDVVKAFVVPYANTIYIIKNDQGGGGPISTVGSNQSSPSIKELEGYIKGMTPSFVTN</sequence>
<reference evidence="1 2" key="1">
    <citation type="submission" date="2021-09" db="EMBL/GenBank/DDBJ databases">
        <title>Genomic insights and catalytic innovation underlie evolution of tropane alkaloids biosynthesis.</title>
        <authorList>
            <person name="Wang Y.-J."/>
            <person name="Tian T."/>
            <person name="Huang J.-P."/>
            <person name="Huang S.-X."/>
        </authorList>
    </citation>
    <scope>NUCLEOTIDE SEQUENCE [LARGE SCALE GENOMIC DNA]</scope>
    <source>
        <strain evidence="1">KIB-2018</strain>
        <tissue evidence="1">Leaf</tissue>
    </source>
</reference>
<protein>
    <submittedName>
        <fullName evidence="1">Uncharacterized protein</fullName>
    </submittedName>
</protein>
<name>A0AAV8TD00_9ROSI</name>
<evidence type="ECO:0000313" key="1">
    <source>
        <dbReference type="EMBL" id="KAJ8763889.1"/>
    </source>
</evidence>
<evidence type="ECO:0000313" key="2">
    <source>
        <dbReference type="Proteomes" id="UP001159364"/>
    </source>
</evidence>
<dbReference type="EMBL" id="JAIWQS010000005">
    <property type="protein sequence ID" value="KAJ8763889.1"/>
    <property type="molecule type" value="Genomic_DNA"/>
</dbReference>
<dbReference type="AlphaFoldDB" id="A0AAV8TD00"/>